<dbReference type="AlphaFoldDB" id="A0A6H5G800"/>
<evidence type="ECO:0000313" key="2">
    <source>
        <dbReference type="Proteomes" id="UP000479000"/>
    </source>
</evidence>
<keyword evidence="2" id="KW-1185">Reference proteome</keyword>
<proteinExistence type="predicted"/>
<dbReference type="EMBL" id="CADCXU010006858">
    <property type="protein sequence ID" value="CAA9998334.1"/>
    <property type="molecule type" value="Genomic_DNA"/>
</dbReference>
<evidence type="ECO:0000313" key="1">
    <source>
        <dbReference type="EMBL" id="CAA9998334.1"/>
    </source>
</evidence>
<accession>A0A6H5G800</accession>
<organism evidence="1 2">
    <name type="scientific">Nesidiocoris tenuis</name>
    <dbReference type="NCBI Taxonomy" id="355587"/>
    <lineage>
        <taxon>Eukaryota</taxon>
        <taxon>Metazoa</taxon>
        <taxon>Ecdysozoa</taxon>
        <taxon>Arthropoda</taxon>
        <taxon>Hexapoda</taxon>
        <taxon>Insecta</taxon>
        <taxon>Pterygota</taxon>
        <taxon>Neoptera</taxon>
        <taxon>Paraneoptera</taxon>
        <taxon>Hemiptera</taxon>
        <taxon>Heteroptera</taxon>
        <taxon>Panheteroptera</taxon>
        <taxon>Cimicomorpha</taxon>
        <taxon>Miridae</taxon>
        <taxon>Dicyphina</taxon>
        <taxon>Nesidiocoris</taxon>
    </lineage>
</organism>
<dbReference type="Proteomes" id="UP000479000">
    <property type="component" value="Unassembled WGS sequence"/>
</dbReference>
<sequence>MLPTRQCTQLRKSRGPREFVSWISKRQDPPKLLTIYPVVERPFTALVPKDES</sequence>
<feature type="non-terminal residue" evidence="1">
    <location>
        <position position="52"/>
    </location>
</feature>
<name>A0A6H5G800_9HEMI</name>
<gene>
    <name evidence="1" type="ORF">NTEN_LOCUS4617</name>
</gene>
<reference evidence="1 2" key="1">
    <citation type="submission" date="2020-02" db="EMBL/GenBank/DDBJ databases">
        <authorList>
            <person name="Ferguson B K."/>
        </authorList>
    </citation>
    <scope>NUCLEOTIDE SEQUENCE [LARGE SCALE GENOMIC DNA]</scope>
</reference>
<protein>
    <submittedName>
        <fullName evidence="1">Uncharacterized protein</fullName>
    </submittedName>
</protein>